<feature type="region of interest" description="Disordered" evidence="7">
    <location>
        <begin position="133"/>
        <end position="153"/>
    </location>
</feature>
<evidence type="ECO:0000259" key="8">
    <source>
        <dbReference type="PROSITE" id="PS50102"/>
    </source>
</evidence>
<feature type="region of interest" description="Disordered" evidence="7">
    <location>
        <begin position="82"/>
        <end position="114"/>
    </location>
</feature>
<evidence type="ECO:0000256" key="1">
    <source>
        <dbReference type="ARBA" id="ARBA00004123"/>
    </source>
</evidence>
<sequence>MHEQIVVERLTKNITEAHLYEIFGQFGHIRDLDLPMNRQFNTNRGTAYILFSHEPDAETAIAHMHEAQIDGATVNVSIVLPRRKMSPPPPSPAAAPTSTPSTPRPPAAAPPMVGPGLAAPLAAAGVGEVVDATGPDQTLGGPGRCHGLSRGLPAPGLALEAELAAGVVGAEGGRLHIRDPRLGPDRRAGTGRGG</sequence>
<proteinExistence type="predicted"/>
<dbReference type="GO" id="GO:0061574">
    <property type="term" value="C:ASAP complex"/>
    <property type="evidence" value="ECO:0007669"/>
    <property type="project" value="TreeGrafter"/>
</dbReference>
<dbReference type="GO" id="GO:0000398">
    <property type="term" value="P:mRNA splicing, via spliceosome"/>
    <property type="evidence" value="ECO:0007669"/>
    <property type="project" value="TreeGrafter"/>
</dbReference>
<keyword evidence="3 6" id="KW-0694">RNA-binding</keyword>
<feature type="region of interest" description="Disordered" evidence="7">
    <location>
        <begin position="173"/>
        <end position="194"/>
    </location>
</feature>
<dbReference type="SUPFAM" id="SSF54928">
    <property type="entry name" value="RNA-binding domain, RBD"/>
    <property type="match status" value="1"/>
</dbReference>
<evidence type="ECO:0000256" key="6">
    <source>
        <dbReference type="PROSITE-ProRule" id="PRU00176"/>
    </source>
</evidence>
<dbReference type="PANTHER" id="PTHR15481">
    <property type="entry name" value="RIBONUCLEIC ACID BINDING PROTEIN S1"/>
    <property type="match status" value="1"/>
</dbReference>
<protein>
    <recommendedName>
        <fullName evidence="8">RRM domain-containing protein</fullName>
    </recommendedName>
</protein>
<keyword evidence="5" id="KW-0539">Nucleus</keyword>
<dbReference type="InterPro" id="IPR034201">
    <property type="entry name" value="RNPS1_RRM"/>
</dbReference>
<dbReference type="PROSITE" id="PS50102">
    <property type="entry name" value="RRM"/>
    <property type="match status" value="1"/>
</dbReference>
<feature type="compositionally biased region" description="Pro residues" evidence="7">
    <location>
        <begin position="102"/>
        <end position="113"/>
    </location>
</feature>
<dbReference type="GO" id="GO:0005737">
    <property type="term" value="C:cytoplasm"/>
    <property type="evidence" value="ECO:0007669"/>
    <property type="project" value="TreeGrafter"/>
</dbReference>
<dbReference type="GO" id="GO:0005654">
    <property type="term" value="C:nucleoplasm"/>
    <property type="evidence" value="ECO:0007669"/>
    <property type="project" value="TreeGrafter"/>
</dbReference>
<accession>A0AAE8MV81</accession>
<dbReference type="InterPro" id="IPR000504">
    <property type="entry name" value="RRM_dom"/>
</dbReference>
<comment type="caution">
    <text evidence="9">The sequence shown here is derived from an EMBL/GenBank/DDBJ whole genome shotgun (WGS) entry which is preliminary data.</text>
</comment>
<dbReference type="GO" id="GO:0003723">
    <property type="term" value="F:RNA binding"/>
    <property type="evidence" value="ECO:0007669"/>
    <property type="project" value="UniProtKB-UniRule"/>
</dbReference>
<feature type="domain" description="RRM" evidence="8">
    <location>
        <begin position="3"/>
        <end position="81"/>
    </location>
</feature>
<dbReference type="InterPro" id="IPR012677">
    <property type="entry name" value="Nucleotide-bd_a/b_plait_sf"/>
</dbReference>
<organism evidence="9 10">
    <name type="scientific">Cephalotrichum gorgonifer</name>
    <dbReference type="NCBI Taxonomy" id="2041049"/>
    <lineage>
        <taxon>Eukaryota</taxon>
        <taxon>Fungi</taxon>
        <taxon>Dikarya</taxon>
        <taxon>Ascomycota</taxon>
        <taxon>Pezizomycotina</taxon>
        <taxon>Sordariomycetes</taxon>
        <taxon>Hypocreomycetidae</taxon>
        <taxon>Microascales</taxon>
        <taxon>Microascaceae</taxon>
        <taxon>Cephalotrichum</taxon>
    </lineage>
</organism>
<evidence type="ECO:0000256" key="4">
    <source>
        <dbReference type="ARBA" id="ARBA00023187"/>
    </source>
</evidence>
<keyword evidence="4" id="KW-0508">mRNA splicing</keyword>
<comment type="subcellular location">
    <subcellularLocation>
        <location evidence="1">Nucleus</location>
    </subcellularLocation>
</comment>
<feature type="compositionally biased region" description="Basic and acidic residues" evidence="7">
    <location>
        <begin position="173"/>
        <end position="188"/>
    </location>
</feature>
<name>A0AAE8MV81_9PEZI</name>
<gene>
    <name evidence="9" type="ORF">DNG_03099</name>
</gene>
<keyword evidence="10" id="KW-1185">Reference proteome</keyword>
<dbReference type="Gene3D" id="3.30.70.330">
    <property type="match status" value="1"/>
</dbReference>
<dbReference type="InterPro" id="IPR035979">
    <property type="entry name" value="RBD_domain_sf"/>
</dbReference>
<evidence type="ECO:0000256" key="3">
    <source>
        <dbReference type="ARBA" id="ARBA00022884"/>
    </source>
</evidence>
<dbReference type="PANTHER" id="PTHR15481:SF0">
    <property type="entry name" value="LD23870P-RELATED"/>
    <property type="match status" value="1"/>
</dbReference>
<dbReference type="AlphaFoldDB" id="A0AAE8MV81"/>
<dbReference type="EMBL" id="ONZQ02000003">
    <property type="protein sequence ID" value="SPO00254.1"/>
    <property type="molecule type" value="Genomic_DNA"/>
</dbReference>
<keyword evidence="2" id="KW-0507">mRNA processing</keyword>
<evidence type="ECO:0000313" key="9">
    <source>
        <dbReference type="EMBL" id="SPO00254.1"/>
    </source>
</evidence>
<dbReference type="Pfam" id="PF00076">
    <property type="entry name" value="RRM_1"/>
    <property type="match status" value="1"/>
</dbReference>
<evidence type="ECO:0000256" key="2">
    <source>
        <dbReference type="ARBA" id="ARBA00022664"/>
    </source>
</evidence>
<reference evidence="9" key="1">
    <citation type="submission" date="2018-03" db="EMBL/GenBank/DDBJ databases">
        <authorList>
            <person name="Guldener U."/>
        </authorList>
    </citation>
    <scope>NUCLEOTIDE SEQUENCE</scope>
</reference>
<evidence type="ECO:0000256" key="5">
    <source>
        <dbReference type="ARBA" id="ARBA00023242"/>
    </source>
</evidence>
<evidence type="ECO:0000313" key="10">
    <source>
        <dbReference type="Proteomes" id="UP001187682"/>
    </source>
</evidence>
<dbReference type="SMART" id="SM00360">
    <property type="entry name" value="RRM"/>
    <property type="match status" value="1"/>
</dbReference>
<dbReference type="CDD" id="cd12365">
    <property type="entry name" value="RRM_RNPS1"/>
    <property type="match status" value="1"/>
</dbReference>
<dbReference type="Proteomes" id="UP001187682">
    <property type="component" value="Unassembled WGS sequence"/>
</dbReference>
<evidence type="ECO:0000256" key="7">
    <source>
        <dbReference type="SAM" id="MobiDB-lite"/>
    </source>
</evidence>